<sequence>SLMFPDHLPGGLGLGYQALQGLKSKLECRKTHKGWLITGYARYQQDISVEPYTKSRANPAIKHAEETGRQLN</sequence>
<dbReference type="EMBL" id="HAEE01007770">
    <property type="protein sequence ID" value="SBR27820.1"/>
    <property type="molecule type" value="Transcribed_RNA"/>
</dbReference>
<protein>
    <submittedName>
        <fullName evidence="1">Uncharacterized protein</fullName>
    </submittedName>
</protein>
<evidence type="ECO:0000313" key="1">
    <source>
        <dbReference type="EMBL" id="SBR27820.1"/>
    </source>
</evidence>
<dbReference type="AlphaFoldDB" id="A0A1A8K615"/>
<gene>
    <name evidence="1" type="primary">Nfu_g_1_024426</name>
</gene>
<reference evidence="1" key="1">
    <citation type="submission" date="2016-05" db="EMBL/GenBank/DDBJ databases">
        <authorList>
            <person name="Lavstsen T."/>
            <person name="Jespersen J.S."/>
        </authorList>
    </citation>
    <scope>NUCLEOTIDE SEQUENCE</scope>
    <source>
        <tissue evidence="1">Brain</tissue>
    </source>
</reference>
<organism evidence="1">
    <name type="scientific">Nothobranchius kuhntae</name>
    <name type="common">Beira killifish</name>
    <dbReference type="NCBI Taxonomy" id="321403"/>
    <lineage>
        <taxon>Eukaryota</taxon>
        <taxon>Metazoa</taxon>
        <taxon>Chordata</taxon>
        <taxon>Craniata</taxon>
        <taxon>Vertebrata</taxon>
        <taxon>Euteleostomi</taxon>
        <taxon>Actinopterygii</taxon>
        <taxon>Neopterygii</taxon>
        <taxon>Teleostei</taxon>
        <taxon>Neoteleostei</taxon>
        <taxon>Acanthomorphata</taxon>
        <taxon>Ovalentaria</taxon>
        <taxon>Atherinomorphae</taxon>
        <taxon>Cyprinodontiformes</taxon>
        <taxon>Nothobranchiidae</taxon>
        <taxon>Nothobranchius</taxon>
    </lineage>
</organism>
<proteinExistence type="predicted"/>
<name>A0A1A8K615_NOTKU</name>
<feature type="non-terminal residue" evidence="1">
    <location>
        <position position="1"/>
    </location>
</feature>
<accession>A0A1A8K615</accession>
<reference evidence="1" key="2">
    <citation type="submission" date="2016-06" db="EMBL/GenBank/DDBJ databases">
        <title>The genome of a short-lived fish provides insights into sex chromosome evolution and the genetic control of aging.</title>
        <authorList>
            <person name="Reichwald K."/>
            <person name="Felder M."/>
            <person name="Petzold A."/>
            <person name="Koch P."/>
            <person name="Groth M."/>
            <person name="Platzer M."/>
        </authorList>
    </citation>
    <scope>NUCLEOTIDE SEQUENCE</scope>
    <source>
        <tissue evidence="1">Brain</tissue>
    </source>
</reference>
<feature type="non-terminal residue" evidence="1">
    <location>
        <position position="72"/>
    </location>
</feature>